<dbReference type="Gene3D" id="1.10.268.20">
    <property type="match status" value="1"/>
</dbReference>
<dbReference type="Pfam" id="PF16880">
    <property type="entry name" value="EHD_N"/>
    <property type="match status" value="1"/>
</dbReference>
<dbReference type="Gramene" id="KOM27089">
    <property type="protein sequence ID" value="KOM27089"/>
    <property type="gene ID" value="LR48_Vigan397s000300"/>
</dbReference>
<evidence type="ECO:0000313" key="3">
    <source>
        <dbReference type="Proteomes" id="UP000053144"/>
    </source>
</evidence>
<dbReference type="Proteomes" id="UP000053144">
    <property type="component" value="Unassembled WGS sequence"/>
</dbReference>
<dbReference type="EMBL" id="KQ258368">
    <property type="protein sequence ID" value="KOM27089.1"/>
    <property type="molecule type" value="Genomic_DNA"/>
</dbReference>
<name>A0A0L9TAE5_PHAAN</name>
<evidence type="ECO:0000259" key="1">
    <source>
        <dbReference type="Pfam" id="PF16880"/>
    </source>
</evidence>
<sequence>MVALDTSFVILWYAIPSQVPLSSVTSTTNILKSLYLDKSIIDGLKRLYRQKLKPLEDTYCFDDIVSPLLGNYTNVQSRSDKKTVPGNTVVVQANLPFSGFKTLGTTFLSKFVCSQMPHPLMRVYGALMWSLGKVLKTSELMRVYIGSFNEMPVNDAATGPLGKSTAQQRFIDNLAAEFGKSNTSSYRCSPPSLLSTAAALHRRCPPPPLPSTTAALHHRCFPPPLLSTVAALHHRCPPPSLSSTTVLSTTAALYHHSLHHIFTIRNISLTNLRIAEKLSMIPYDFNY</sequence>
<feature type="domain" description="EH" evidence="1">
    <location>
        <begin position="43"/>
        <end position="70"/>
    </location>
</feature>
<dbReference type="AlphaFoldDB" id="A0A0L9TAE5"/>
<dbReference type="Gene3D" id="3.40.50.300">
    <property type="entry name" value="P-loop containing nucleotide triphosphate hydrolases"/>
    <property type="match status" value="1"/>
</dbReference>
<organism evidence="2 3">
    <name type="scientific">Phaseolus angularis</name>
    <name type="common">Azuki bean</name>
    <name type="synonym">Vigna angularis</name>
    <dbReference type="NCBI Taxonomy" id="3914"/>
    <lineage>
        <taxon>Eukaryota</taxon>
        <taxon>Viridiplantae</taxon>
        <taxon>Streptophyta</taxon>
        <taxon>Embryophyta</taxon>
        <taxon>Tracheophyta</taxon>
        <taxon>Spermatophyta</taxon>
        <taxon>Magnoliopsida</taxon>
        <taxon>eudicotyledons</taxon>
        <taxon>Gunneridae</taxon>
        <taxon>Pentapetalae</taxon>
        <taxon>rosids</taxon>
        <taxon>fabids</taxon>
        <taxon>Fabales</taxon>
        <taxon>Fabaceae</taxon>
        <taxon>Papilionoideae</taxon>
        <taxon>50 kb inversion clade</taxon>
        <taxon>NPAAA clade</taxon>
        <taxon>indigoferoid/millettioid clade</taxon>
        <taxon>Phaseoleae</taxon>
        <taxon>Vigna</taxon>
    </lineage>
</organism>
<evidence type="ECO:0000313" key="2">
    <source>
        <dbReference type="EMBL" id="KOM27089.1"/>
    </source>
</evidence>
<protein>
    <recommendedName>
        <fullName evidence="1">EH domain-containing protein</fullName>
    </recommendedName>
</protein>
<dbReference type="InterPro" id="IPR031692">
    <property type="entry name" value="EHD_N"/>
</dbReference>
<gene>
    <name evidence="2" type="ORF">LR48_Vigan397s000300</name>
</gene>
<dbReference type="STRING" id="3914.A0A0L9TAE5"/>
<proteinExistence type="predicted"/>
<dbReference type="InterPro" id="IPR027417">
    <property type="entry name" value="P-loop_NTPase"/>
</dbReference>
<accession>A0A0L9TAE5</accession>
<reference evidence="3" key="1">
    <citation type="journal article" date="2015" name="Proc. Natl. Acad. Sci. U.S.A.">
        <title>Genome sequencing of adzuki bean (Vigna angularis) provides insight into high starch and low fat accumulation and domestication.</title>
        <authorList>
            <person name="Yang K."/>
            <person name="Tian Z."/>
            <person name="Chen C."/>
            <person name="Luo L."/>
            <person name="Zhao B."/>
            <person name="Wang Z."/>
            <person name="Yu L."/>
            <person name="Li Y."/>
            <person name="Sun Y."/>
            <person name="Li W."/>
            <person name="Chen Y."/>
            <person name="Li Y."/>
            <person name="Zhang Y."/>
            <person name="Ai D."/>
            <person name="Zhao J."/>
            <person name="Shang C."/>
            <person name="Ma Y."/>
            <person name="Wu B."/>
            <person name="Wang M."/>
            <person name="Gao L."/>
            <person name="Sun D."/>
            <person name="Zhang P."/>
            <person name="Guo F."/>
            <person name="Wang W."/>
            <person name="Li Y."/>
            <person name="Wang J."/>
            <person name="Varshney R.K."/>
            <person name="Wang J."/>
            <person name="Ling H.Q."/>
            <person name="Wan P."/>
        </authorList>
    </citation>
    <scope>NUCLEOTIDE SEQUENCE</scope>
    <source>
        <strain evidence="3">cv. Jingnong 6</strain>
    </source>
</reference>